<evidence type="ECO:0008006" key="3">
    <source>
        <dbReference type="Google" id="ProtNLM"/>
    </source>
</evidence>
<dbReference type="SUPFAM" id="SSF101386">
    <property type="entry name" value="all-alpha NTP pyrophosphatases"/>
    <property type="match status" value="1"/>
</dbReference>
<organism evidence="1 2">
    <name type="scientific">Candidatus Minimicrobia vallesae</name>
    <dbReference type="NCBI Taxonomy" id="2841264"/>
    <lineage>
        <taxon>Bacteria</taxon>
        <taxon>Candidatus Saccharimonadota</taxon>
        <taxon>Candidatus Saccharimonadota incertae sedis</taxon>
        <taxon>Candidatus Minimicrobia</taxon>
    </lineage>
</organism>
<dbReference type="KEGG" id="mvl:KOY49_04185"/>
<dbReference type="RefSeq" id="WP_232736127.1">
    <property type="nucleotide sequence ID" value="NZ_CP076459.1"/>
</dbReference>
<dbReference type="EMBL" id="CP076459">
    <property type="protein sequence ID" value="QWQ31338.1"/>
    <property type="molecule type" value="Genomic_DNA"/>
</dbReference>
<keyword evidence="2" id="KW-1185">Reference proteome</keyword>
<gene>
    <name evidence="1" type="ORF">KOY49_04185</name>
</gene>
<dbReference type="Proteomes" id="UP000677117">
    <property type="component" value="Chromosome"/>
</dbReference>
<dbReference type="AlphaFoldDB" id="A0A8F1MB27"/>
<name>A0A8F1MB27_9BACT</name>
<proteinExistence type="predicted"/>
<dbReference type="Gene3D" id="1.10.287.1080">
    <property type="entry name" value="MazG-like"/>
    <property type="match status" value="1"/>
</dbReference>
<evidence type="ECO:0000313" key="1">
    <source>
        <dbReference type="EMBL" id="QWQ31338.1"/>
    </source>
</evidence>
<reference evidence="1" key="1">
    <citation type="submission" date="2021-06" db="EMBL/GenBank/DDBJ databases">
        <title>An adapted protocol for Saccharibacteria cultivation: two new species join this phylum of Candidate Phyla Radiations.</title>
        <authorList>
            <person name="Ibrahim A."/>
            <person name="Maatouk M."/>
            <person name="Raoult D."/>
            <person name="Bittar F."/>
        </authorList>
    </citation>
    <scope>NUCLEOTIDE SEQUENCE</scope>
    <source>
        <strain evidence="1">IHU2</strain>
    </source>
</reference>
<accession>A0A8F1MB27</accession>
<evidence type="ECO:0000313" key="2">
    <source>
        <dbReference type="Proteomes" id="UP000677117"/>
    </source>
</evidence>
<protein>
    <recommendedName>
        <fullName evidence="3">NTP pyrophosphohydrolase MazG putative catalytic core domain-containing protein</fullName>
    </recommendedName>
</protein>
<sequence length="78" mass="9641">MRKRPDNHDNLREEFADVLNYLMELANRFDVNLAEVYFEKHKINQTRQWKIVYTVITKKRRCNKMYEMGIDIICCWQL</sequence>